<organism evidence="2">
    <name type="scientific">marine metagenome</name>
    <dbReference type="NCBI Taxonomy" id="408172"/>
    <lineage>
        <taxon>unclassified sequences</taxon>
        <taxon>metagenomes</taxon>
        <taxon>ecological metagenomes</taxon>
    </lineage>
</organism>
<name>A0A382R2Y5_9ZZZZ</name>
<accession>A0A382R2Y5</accession>
<feature type="region of interest" description="Disordered" evidence="1">
    <location>
        <begin position="1"/>
        <end position="116"/>
    </location>
</feature>
<feature type="non-terminal residue" evidence="2">
    <location>
        <position position="1"/>
    </location>
</feature>
<evidence type="ECO:0000313" key="2">
    <source>
        <dbReference type="EMBL" id="SVC91570.1"/>
    </source>
</evidence>
<evidence type="ECO:0000256" key="1">
    <source>
        <dbReference type="SAM" id="MobiDB-lite"/>
    </source>
</evidence>
<reference evidence="2" key="1">
    <citation type="submission" date="2018-05" db="EMBL/GenBank/DDBJ databases">
        <authorList>
            <person name="Lanie J.A."/>
            <person name="Ng W.-L."/>
            <person name="Kazmierczak K.M."/>
            <person name="Andrzejewski T.M."/>
            <person name="Davidsen T.M."/>
            <person name="Wayne K.J."/>
            <person name="Tettelin H."/>
            <person name="Glass J.I."/>
            <person name="Rusch D."/>
            <person name="Podicherti R."/>
            <person name="Tsui H.-C.T."/>
            <person name="Winkler M.E."/>
        </authorList>
    </citation>
    <scope>NUCLEOTIDE SEQUENCE</scope>
</reference>
<gene>
    <name evidence="2" type="ORF">METZ01_LOCUS344424</name>
</gene>
<dbReference type="EMBL" id="UINC01118445">
    <property type="protein sequence ID" value="SVC91570.1"/>
    <property type="molecule type" value="Genomic_DNA"/>
</dbReference>
<sequence length="116" mass="11917">RAGRRVLPLPHRPLPGGRCHTGRGVAGATRRRRGGTAGLQLPPHADHGGPVAGPCLRQDKHPQLGAGGPRGPDPRGVGHGQGAASRYHLHPRCQRGAGAGGDEEPDGQTGREPGEL</sequence>
<feature type="non-terminal residue" evidence="2">
    <location>
        <position position="116"/>
    </location>
</feature>
<proteinExistence type="predicted"/>
<dbReference type="AlphaFoldDB" id="A0A382R2Y5"/>
<feature type="compositionally biased region" description="Low complexity" evidence="1">
    <location>
        <begin position="1"/>
        <end position="28"/>
    </location>
</feature>
<protein>
    <submittedName>
        <fullName evidence="2">Uncharacterized protein</fullName>
    </submittedName>
</protein>